<reference evidence="11 12" key="1">
    <citation type="submission" date="2020-08" db="EMBL/GenBank/DDBJ databases">
        <authorList>
            <person name="Liu C."/>
            <person name="Sun Q."/>
        </authorList>
    </citation>
    <scope>NUCLEOTIDE SEQUENCE [LARGE SCALE GENOMIC DNA]</scope>
    <source>
        <strain evidence="11 12">NSJ-18</strain>
    </source>
</reference>
<keyword evidence="5" id="KW-1003">Cell membrane</keyword>
<feature type="transmembrane region" description="Helical" evidence="10">
    <location>
        <begin position="172"/>
        <end position="191"/>
    </location>
</feature>
<dbReference type="InterPro" id="IPR051327">
    <property type="entry name" value="MATE_MepA_subfamily"/>
</dbReference>
<evidence type="ECO:0000256" key="7">
    <source>
        <dbReference type="ARBA" id="ARBA00022989"/>
    </source>
</evidence>
<evidence type="ECO:0000256" key="1">
    <source>
        <dbReference type="ARBA" id="ARBA00004651"/>
    </source>
</evidence>
<feature type="transmembrane region" description="Helical" evidence="10">
    <location>
        <begin position="274"/>
        <end position="296"/>
    </location>
</feature>
<feature type="transmembrane region" description="Helical" evidence="10">
    <location>
        <begin position="139"/>
        <end position="160"/>
    </location>
</feature>
<keyword evidence="6 10" id="KW-0812">Transmembrane</keyword>
<feature type="transmembrane region" description="Helical" evidence="10">
    <location>
        <begin position="365"/>
        <end position="382"/>
    </location>
</feature>
<proteinExistence type="inferred from homology"/>
<protein>
    <recommendedName>
        <fullName evidence="3">Multidrug export protein MepA</fullName>
    </recommendedName>
</protein>
<feature type="transmembrane region" description="Helical" evidence="10">
    <location>
        <begin position="420"/>
        <end position="439"/>
    </location>
</feature>
<keyword evidence="7 10" id="KW-1133">Transmembrane helix</keyword>
<keyword evidence="12" id="KW-1185">Reference proteome</keyword>
<comment type="similarity">
    <text evidence="2">Belongs to the multi antimicrobial extrusion (MATE) (TC 2.A.66.1) family. MepA subfamily.</text>
</comment>
<keyword evidence="4" id="KW-0813">Transport</keyword>
<comment type="subcellular location">
    <subcellularLocation>
        <location evidence="1">Cell membrane</location>
        <topology evidence="1">Multi-pass membrane protein</topology>
    </subcellularLocation>
</comment>
<evidence type="ECO:0000313" key="12">
    <source>
        <dbReference type="Proteomes" id="UP000609849"/>
    </source>
</evidence>
<dbReference type="EMBL" id="JACRWE010000013">
    <property type="protein sequence ID" value="MBC5998285.1"/>
    <property type="molecule type" value="Genomic_DNA"/>
</dbReference>
<gene>
    <name evidence="11" type="ORF">H8923_16160</name>
</gene>
<feature type="transmembrane region" description="Helical" evidence="10">
    <location>
        <begin position="321"/>
        <end position="345"/>
    </location>
</feature>
<name>A0ABR7JTU1_9FIRM</name>
<keyword evidence="9" id="KW-0046">Antibiotic resistance</keyword>
<evidence type="ECO:0000256" key="9">
    <source>
        <dbReference type="ARBA" id="ARBA00023251"/>
    </source>
</evidence>
<dbReference type="NCBIfam" id="TIGR00797">
    <property type="entry name" value="matE"/>
    <property type="match status" value="1"/>
</dbReference>
<dbReference type="PIRSF" id="PIRSF006603">
    <property type="entry name" value="DinF"/>
    <property type="match status" value="1"/>
</dbReference>
<feature type="transmembrane region" description="Helical" evidence="10">
    <location>
        <begin position="20"/>
        <end position="37"/>
    </location>
</feature>
<dbReference type="PANTHER" id="PTHR43823:SF3">
    <property type="entry name" value="MULTIDRUG EXPORT PROTEIN MEPA"/>
    <property type="match status" value="1"/>
</dbReference>
<keyword evidence="8 10" id="KW-0472">Membrane</keyword>
<dbReference type="Proteomes" id="UP000609849">
    <property type="component" value="Unassembled WGS sequence"/>
</dbReference>
<feature type="transmembrane region" description="Helical" evidence="10">
    <location>
        <begin position="197"/>
        <end position="218"/>
    </location>
</feature>
<evidence type="ECO:0000256" key="2">
    <source>
        <dbReference type="ARBA" id="ARBA00008417"/>
    </source>
</evidence>
<evidence type="ECO:0000256" key="4">
    <source>
        <dbReference type="ARBA" id="ARBA00022448"/>
    </source>
</evidence>
<evidence type="ECO:0000313" key="11">
    <source>
        <dbReference type="EMBL" id="MBC5998285.1"/>
    </source>
</evidence>
<feature type="transmembrane region" description="Helical" evidence="10">
    <location>
        <begin position="49"/>
        <end position="75"/>
    </location>
</feature>
<evidence type="ECO:0000256" key="3">
    <source>
        <dbReference type="ARBA" id="ARBA00022106"/>
    </source>
</evidence>
<evidence type="ECO:0000256" key="8">
    <source>
        <dbReference type="ARBA" id="ARBA00023136"/>
    </source>
</evidence>
<evidence type="ECO:0000256" key="6">
    <source>
        <dbReference type="ARBA" id="ARBA00022692"/>
    </source>
</evidence>
<dbReference type="CDD" id="cd13143">
    <property type="entry name" value="MATE_MepA_like"/>
    <property type="match status" value="1"/>
</dbReference>
<dbReference type="InterPro" id="IPR045070">
    <property type="entry name" value="MATE_MepA-like"/>
</dbReference>
<feature type="transmembrane region" description="Helical" evidence="10">
    <location>
        <begin position="96"/>
        <end position="119"/>
    </location>
</feature>
<feature type="transmembrane region" description="Helical" evidence="10">
    <location>
        <begin position="238"/>
        <end position="262"/>
    </location>
</feature>
<dbReference type="InterPro" id="IPR048279">
    <property type="entry name" value="MdtK-like"/>
</dbReference>
<dbReference type="InterPro" id="IPR002528">
    <property type="entry name" value="MATE_fam"/>
</dbReference>
<dbReference type="Pfam" id="PF01554">
    <property type="entry name" value="MatE"/>
    <property type="match status" value="2"/>
</dbReference>
<evidence type="ECO:0000256" key="5">
    <source>
        <dbReference type="ARBA" id="ARBA00022475"/>
    </source>
</evidence>
<comment type="caution">
    <text evidence="11">The sequence shown here is derived from an EMBL/GenBank/DDBJ whole genome shotgun (WGS) entry which is preliminary data.</text>
</comment>
<organism evidence="11 12">
    <name type="scientific">Romboutsia faecis</name>
    <dbReference type="NCBI Taxonomy" id="2764597"/>
    <lineage>
        <taxon>Bacteria</taxon>
        <taxon>Bacillati</taxon>
        <taxon>Bacillota</taxon>
        <taxon>Clostridia</taxon>
        <taxon>Peptostreptococcales</taxon>
        <taxon>Peptostreptococcaceae</taxon>
        <taxon>Romboutsia</taxon>
    </lineage>
</organism>
<sequence>MDNKQNILGTESIGKLLLKYSLPAIIGMMVNALYNVVDRMFIGNIPGVGPMAITGLGVAMPIMTIIIAFGSLVGVGSATNVSIRLGEGNKDEAEKIIGNAICLATIIGVTLSILGLLLLDKILMTFGASEGTITYAKSYMSVILIGTTFSIMSMMFSNLIRGDGNPRLSATIMIVGCGLNIVLDALFIFGFNMGIQGAALATIISQITSSMLGLSYYLRGKSNVKLNKKNLKLNMKIVSAIFAIGCAPFAMQLTNSLVQVIFNTSLKTYGGDLSIGAMATISSINMIFVMPAFGFVQGMQPIVGFNYGAKKYDRAKKTLKISLISATVVFLMGALVIQLAPQVLVSMFNKDQELMNITIVGLKKYAFAMPIVGISIVGSNFIQSIGKAKVAMVLGLLRQVIILIPMVIILPNFFGLNGVWFAQPTADIVSAVITGIVLIKEIKKNFSNNIEESLKEAKAI</sequence>
<dbReference type="RefSeq" id="WP_153972910.1">
    <property type="nucleotide sequence ID" value="NZ_JACRWE010000013.1"/>
</dbReference>
<dbReference type="PANTHER" id="PTHR43823">
    <property type="entry name" value="SPORULATION PROTEIN YKVU"/>
    <property type="match status" value="1"/>
</dbReference>
<accession>A0ABR7JTU1</accession>
<feature type="transmembrane region" description="Helical" evidence="10">
    <location>
        <begin position="394"/>
        <end position="414"/>
    </location>
</feature>
<evidence type="ECO:0000256" key="10">
    <source>
        <dbReference type="SAM" id="Phobius"/>
    </source>
</evidence>